<dbReference type="InterPro" id="IPR003034">
    <property type="entry name" value="SAP_dom"/>
</dbReference>
<dbReference type="PROSITE" id="PS50800">
    <property type="entry name" value="SAP"/>
    <property type="match status" value="1"/>
</dbReference>
<feature type="region of interest" description="Disordered" evidence="11">
    <location>
        <begin position="295"/>
        <end position="324"/>
    </location>
</feature>
<evidence type="ECO:0000256" key="3">
    <source>
        <dbReference type="ARBA" id="ARBA00022695"/>
    </source>
</evidence>
<keyword evidence="14" id="KW-1185">Reference proteome</keyword>
<evidence type="ECO:0000313" key="15">
    <source>
        <dbReference type="RefSeq" id="XP_024889023.1"/>
    </source>
</evidence>
<feature type="domain" description="SAP" evidence="13">
    <location>
        <begin position="3"/>
        <end position="37"/>
    </location>
</feature>
<dbReference type="Gene3D" id="3.30.70.270">
    <property type="match status" value="2"/>
</dbReference>
<name>A0A6J1R4B2_9HYME</name>
<dbReference type="Pfam" id="PF17919">
    <property type="entry name" value="RT_RNaseH_2"/>
    <property type="match status" value="1"/>
</dbReference>
<keyword evidence="9" id="KW-0479">Metal-binding</keyword>
<organism evidence="14 15">
    <name type="scientific">Temnothorax curvispinosus</name>
    <dbReference type="NCBI Taxonomy" id="300111"/>
    <lineage>
        <taxon>Eukaryota</taxon>
        <taxon>Metazoa</taxon>
        <taxon>Ecdysozoa</taxon>
        <taxon>Arthropoda</taxon>
        <taxon>Hexapoda</taxon>
        <taxon>Insecta</taxon>
        <taxon>Pterygota</taxon>
        <taxon>Neoptera</taxon>
        <taxon>Endopterygota</taxon>
        <taxon>Hymenoptera</taxon>
        <taxon>Apocrita</taxon>
        <taxon>Aculeata</taxon>
        <taxon>Formicoidea</taxon>
        <taxon>Formicidae</taxon>
        <taxon>Myrmicinae</taxon>
        <taxon>Temnothorax</taxon>
    </lineage>
</organism>
<protein>
    <submittedName>
        <fullName evidence="15">Uncharacterized protein LOC112465625</fullName>
    </submittedName>
</protein>
<feature type="domain" description="CCHC-type" evidence="12">
    <location>
        <begin position="329"/>
        <end position="344"/>
    </location>
</feature>
<dbReference type="InterPro" id="IPR043502">
    <property type="entry name" value="DNA/RNA_pol_sf"/>
</dbReference>
<keyword evidence="8" id="KW-0511">Multifunctional enzyme</keyword>
<evidence type="ECO:0000256" key="4">
    <source>
        <dbReference type="ARBA" id="ARBA00022722"/>
    </source>
</evidence>
<evidence type="ECO:0000259" key="12">
    <source>
        <dbReference type="PROSITE" id="PS50158"/>
    </source>
</evidence>
<dbReference type="InterPro" id="IPR050951">
    <property type="entry name" value="Retrovirus_Pol_polyprotein"/>
</dbReference>
<dbReference type="GeneID" id="112465625"/>
<dbReference type="FunFam" id="3.30.70.270:FF:000026">
    <property type="entry name" value="Transposon Ty3-G Gag-Pol polyprotein"/>
    <property type="match status" value="1"/>
</dbReference>
<dbReference type="Pfam" id="PF02037">
    <property type="entry name" value="SAP"/>
    <property type="match status" value="1"/>
</dbReference>
<dbReference type="Gene3D" id="2.40.70.10">
    <property type="entry name" value="Acid Proteases"/>
    <property type="match status" value="1"/>
</dbReference>
<dbReference type="GO" id="GO:0003677">
    <property type="term" value="F:DNA binding"/>
    <property type="evidence" value="ECO:0007669"/>
    <property type="project" value="UniProtKB-KW"/>
</dbReference>
<accession>A0A6J1R4B2</accession>
<proteinExistence type="predicted"/>
<feature type="non-terminal residue" evidence="15">
    <location>
        <position position="929"/>
    </location>
</feature>
<feature type="compositionally biased region" description="Basic and acidic residues" evidence="11">
    <location>
        <begin position="356"/>
        <end position="368"/>
    </location>
</feature>
<keyword evidence="9" id="KW-0863">Zinc-finger</keyword>
<dbReference type="SUPFAM" id="SSF57756">
    <property type="entry name" value="Retrovirus zinc finger-like domains"/>
    <property type="match status" value="1"/>
</dbReference>
<keyword evidence="6" id="KW-0378">Hydrolase</keyword>
<sequence>MDPDTLTVEQLKKVLRQRQLSITGRKAELIARMQQADPSGAWMKEAAQQHPEDDDEEEHDQEKGARQTRNDTHITVRANEDIARREAELMDRERDLMQREIAILRRENDMLRTSPRNNLSTVSRTPLNIKNVCEILSEYDGAGDDFERWKTQVNLLRDTYELDENAAKILVGSKLRGKAADWYSSMAEHLSMRVDRLLEKMGAMFDQPMSRLERKRIFENRVWKRNESFSDYCHDKIIKENKVPIPEEEMVEYIIDGIPWKALKNQARMQSFSTVHELTKAFRRITLEAPDTFQAHREASSPKNMKLKTASPKEALGGSPKPKTKGLVRCYQCDEVGHYAKDCPTAKEKHKKTSKDKKTERGNKKAERQVNLVDGTEQSASEKSESESDDQPEENDKIHFVDTHEELRDEFQRVAILRVRGGAPVSCTVRIDTGCPITLIQESVINIKDLKPAGQEWNRYHGINNSKLLVKGVIKANLTMDGCSKSVSIGVVSDNTMSIPLLIGRDTLKFFDYRLTNSPMLDKAVSEILLICNDSNNTDINVNPDLPPNVCELFKDTFINYYVKPVRPEVPEVQMEAKLVLKENKLVQFGPRRLGYAEKEKLRQILNDLLKRNIIRESVSEYASPIVLVRKKNGEIRMCIDYRAVFQRYLSKTLSKVTAPDPEPEPVPESLEPSNEVLSKSIEPITGSEPVTESSADLEINSEILSGSTASVPDSESVSEPHPADFEEVYVGNYIDDVVIATKTLKAHIDMLKKVFTVLVNNKLELKLEKCVFIYTEVEYLGYKVSERGIQPTDRGIRAVQNFPEPKTVKEVHSFVGLASYFRRFIRNFSIIARPLYNLIRKDVAFEFGECERNAFITLKSKLIEAPILAVYNPKASTELHCDASMHGFGAILMQKQDDNKMHPVFYFSRRTTEVETRYHSFELETLAI</sequence>
<dbReference type="GO" id="GO:0008270">
    <property type="term" value="F:zinc ion binding"/>
    <property type="evidence" value="ECO:0007669"/>
    <property type="project" value="UniProtKB-KW"/>
</dbReference>
<evidence type="ECO:0000256" key="11">
    <source>
        <dbReference type="SAM" id="MobiDB-lite"/>
    </source>
</evidence>
<dbReference type="InterPro" id="IPR036361">
    <property type="entry name" value="SAP_dom_sf"/>
</dbReference>
<dbReference type="GO" id="GO:0004190">
    <property type="term" value="F:aspartic-type endopeptidase activity"/>
    <property type="evidence" value="ECO:0007669"/>
    <property type="project" value="UniProtKB-KW"/>
</dbReference>
<dbReference type="InterPro" id="IPR000477">
    <property type="entry name" value="RT_dom"/>
</dbReference>
<evidence type="ECO:0000256" key="1">
    <source>
        <dbReference type="ARBA" id="ARBA00022670"/>
    </source>
</evidence>
<evidence type="ECO:0000256" key="10">
    <source>
        <dbReference type="SAM" id="Coils"/>
    </source>
</evidence>
<dbReference type="Pfam" id="PF00098">
    <property type="entry name" value="zf-CCHC"/>
    <property type="match status" value="1"/>
</dbReference>
<dbReference type="Pfam" id="PF00078">
    <property type="entry name" value="RVT_1"/>
    <property type="match status" value="1"/>
</dbReference>
<keyword evidence="9" id="KW-0862">Zinc</keyword>
<keyword evidence="4" id="KW-0540">Nuclease</keyword>
<dbReference type="SUPFAM" id="SSF56672">
    <property type="entry name" value="DNA/RNA polymerases"/>
    <property type="match status" value="2"/>
</dbReference>
<dbReference type="Gene3D" id="3.10.10.10">
    <property type="entry name" value="HIV Type 1 Reverse Transcriptase, subunit A, domain 1"/>
    <property type="match status" value="1"/>
</dbReference>
<keyword evidence="3" id="KW-0548">Nucleotidyltransferase</keyword>
<dbReference type="OrthoDB" id="7699516at2759"/>
<keyword evidence="6" id="KW-0255">Endonuclease</keyword>
<evidence type="ECO:0000256" key="8">
    <source>
        <dbReference type="ARBA" id="ARBA00023268"/>
    </source>
</evidence>
<feature type="region of interest" description="Disordered" evidence="11">
    <location>
        <begin position="345"/>
        <end position="396"/>
    </location>
</feature>
<dbReference type="RefSeq" id="XP_024889023.1">
    <property type="nucleotide sequence ID" value="XM_025033255.1"/>
</dbReference>
<dbReference type="GO" id="GO:0006508">
    <property type="term" value="P:proteolysis"/>
    <property type="evidence" value="ECO:0007669"/>
    <property type="project" value="UniProtKB-KW"/>
</dbReference>
<evidence type="ECO:0000256" key="5">
    <source>
        <dbReference type="ARBA" id="ARBA00022750"/>
    </source>
</evidence>
<dbReference type="AlphaFoldDB" id="A0A6J1R4B2"/>
<dbReference type="InterPro" id="IPR021109">
    <property type="entry name" value="Peptidase_aspartic_dom_sf"/>
</dbReference>
<evidence type="ECO:0000259" key="13">
    <source>
        <dbReference type="PROSITE" id="PS50800"/>
    </source>
</evidence>
<dbReference type="PANTHER" id="PTHR37984:SF5">
    <property type="entry name" value="PROTEIN NYNRIN-LIKE"/>
    <property type="match status" value="1"/>
</dbReference>
<dbReference type="GO" id="GO:0016779">
    <property type="term" value="F:nucleotidyltransferase activity"/>
    <property type="evidence" value="ECO:0007669"/>
    <property type="project" value="UniProtKB-KW"/>
</dbReference>
<dbReference type="Proteomes" id="UP000504618">
    <property type="component" value="Unplaced"/>
</dbReference>
<feature type="compositionally biased region" description="Basic and acidic residues" evidence="11">
    <location>
        <begin position="60"/>
        <end position="71"/>
    </location>
</feature>
<evidence type="ECO:0000256" key="2">
    <source>
        <dbReference type="ARBA" id="ARBA00022679"/>
    </source>
</evidence>
<dbReference type="GO" id="GO:0004519">
    <property type="term" value="F:endonuclease activity"/>
    <property type="evidence" value="ECO:0007669"/>
    <property type="project" value="UniProtKB-KW"/>
</dbReference>
<evidence type="ECO:0000313" key="14">
    <source>
        <dbReference type="Proteomes" id="UP000504618"/>
    </source>
</evidence>
<dbReference type="GO" id="GO:0071897">
    <property type="term" value="P:DNA biosynthetic process"/>
    <property type="evidence" value="ECO:0007669"/>
    <property type="project" value="UniProtKB-ARBA"/>
</dbReference>
<dbReference type="SMART" id="SM00513">
    <property type="entry name" value="SAP"/>
    <property type="match status" value="1"/>
</dbReference>
<dbReference type="InterPro" id="IPR001878">
    <property type="entry name" value="Znf_CCHC"/>
</dbReference>
<keyword evidence="7" id="KW-0238">DNA-binding</keyword>
<dbReference type="SUPFAM" id="SSF50630">
    <property type="entry name" value="Acid proteases"/>
    <property type="match status" value="1"/>
</dbReference>
<dbReference type="InterPro" id="IPR036875">
    <property type="entry name" value="Znf_CCHC_sf"/>
</dbReference>
<keyword evidence="5" id="KW-0064">Aspartyl protease</keyword>
<dbReference type="InterPro" id="IPR043128">
    <property type="entry name" value="Rev_trsase/Diguanyl_cyclase"/>
</dbReference>
<keyword evidence="1" id="KW-0645">Protease</keyword>
<dbReference type="PROSITE" id="PS50158">
    <property type="entry name" value="ZF_CCHC"/>
    <property type="match status" value="1"/>
</dbReference>
<feature type="coiled-coil region" evidence="10">
    <location>
        <begin position="87"/>
        <end position="114"/>
    </location>
</feature>
<gene>
    <name evidence="15" type="primary">LOC112465625</name>
</gene>
<keyword evidence="10" id="KW-0175">Coiled coil</keyword>
<dbReference type="PANTHER" id="PTHR37984">
    <property type="entry name" value="PROTEIN CBG26694"/>
    <property type="match status" value="1"/>
</dbReference>
<feature type="region of interest" description="Disordered" evidence="11">
    <location>
        <begin position="31"/>
        <end position="71"/>
    </location>
</feature>
<keyword evidence="2" id="KW-0808">Transferase</keyword>
<dbReference type="SMART" id="SM00343">
    <property type="entry name" value="ZnF_C2HC"/>
    <property type="match status" value="1"/>
</dbReference>
<reference evidence="15" key="1">
    <citation type="submission" date="2025-08" db="UniProtKB">
        <authorList>
            <consortium name="RefSeq"/>
        </authorList>
    </citation>
    <scope>IDENTIFICATION</scope>
    <source>
        <tissue evidence="15">Whole body</tissue>
    </source>
</reference>
<dbReference type="Gene3D" id="4.10.60.10">
    <property type="entry name" value="Zinc finger, CCHC-type"/>
    <property type="match status" value="1"/>
</dbReference>
<evidence type="ECO:0000256" key="7">
    <source>
        <dbReference type="ARBA" id="ARBA00023125"/>
    </source>
</evidence>
<dbReference type="SUPFAM" id="SSF68906">
    <property type="entry name" value="SAP domain"/>
    <property type="match status" value="1"/>
</dbReference>
<dbReference type="Gene3D" id="1.10.720.30">
    <property type="entry name" value="SAP domain"/>
    <property type="match status" value="1"/>
</dbReference>
<dbReference type="InterPro" id="IPR041577">
    <property type="entry name" value="RT_RNaseH_2"/>
</dbReference>
<evidence type="ECO:0000256" key="6">
    <source>
        <dbReference type="ARBA" id="ARBA00022759"/>
    </source>
</evidence>
<evidence type="ECO:0000256" key="9">
    <source>
        <dbReference type="PROSITE-ProRule" id="PRU00047"/>
    </source>
</evidence>